<dbReference type="PANTHER" id="PTHR45730:SF34">
    <property type="entry name" value="C2H2 AND C2HC ZINC FINGERS SUPERFAMILY PROTEIN"/>
    <property type="match status" value="1"/>
</dbReference>
<dbReference type="InterPro" id="IPR036236">
    <property type="entry name" value="Znf_C2H2_sf"/>
</dbReference>
<keyword evidence="1" id="KW-0862">Zinc</keyword>
<dbReference type="Gene3D" id="3.30.160.60">
    <property type="entry name" value="Classic Zinc Finger"/>
    <property type="match status" value="1"/>
</dbReference>
<feature type="compositionally biased region" description="Low complexity" evidence="2">
    <location>
        <begin position="7"/>
        <end position="21"/>
    </location>
</feature>
<evidence type="ECO:0000313" key="5">
    <source>
        <dbReference type="Proteomes" id="UP001558713"/>
    </source>
</evidence>
<comment type="caution">
    <text evidence="4">The sequence shown here is derived from an EMBL/GenBank/DDBJ whole genome shotgun (WGS) entry which is preliminary data.</text>
</comment>
<evidence type="ECO:0000256" key="2">
    <source>
        <dbReference type="SAM" id="MobiDB-lite"/>
    </source>
</evidence>
<sequence>MENRAMSSSSSSTPKSETPKSLLEAMEASRKEATRNNNLKLGSPHEVTSERRVENPSFGSGPVRRGSEIMKFYPSKSNKIYSCIFCQKGFSTSQALGGHQNAHKQEREWDKKRKEMESDFPGLAFLNPYLDKPHILLGGYSQDALSNENHLGITLDPFKRLVYPSFNSGVTGGITDMNMTVVPRLTPTRFFTGNTSTNGSAAKGPGHFPSSNNMYPFIPRNVRAFPPPRPSSDLVPQENVLSEENLISKIGMNNVVEIDDDDDEDQPEEGKFKSGGIDLSLSL</sequence>
<reference evidence="4 5" key="1">
    <citation type="submission" date="2024-04" db="EMBL/GenBank/DDBJ databases">
        <title>Genome assembly C_amara_ONT_v2.</title>
        <authorList>
            <person name="Yant L."/>
            <person name="Moore C."/>
            <person name="Slenker M."/>
        </authorList>
    </citation>
    <scope>NUCLEOTIDE SEQUENCE [LARGE SCALE GENOMIC DNA]</scope>
    <source>
        <tissue evidence="4">Leaf</tissue>
    </source>
</reference>
<protein>
    <submittedName>
        <fullName evidence="4">Zinc finger protein 3</fullName>
    </submittedName>
</protein>
<dbReference type="Proteomes" id="UP001558713">
    <property type="component" value="Unassembled WGS sequence"/>
</dbReference>
<feature type="region of interest" description="Disordered" evidence="2">
    <location>
        <begin position="1"/>
        <end position="66"/>
    </location>
</feature>
<keyword evidence="1" id="KW-0863">Zinc-finger</keyword>
<keyword evidence="5" id="KW-1185">Reference proteome</keyword>
<dbReference type="AlphaFoldDB" id="A0ABD0ZHV7"/>
<keyword evidence="1" id="KW-0479">Metal-binding</keyword>
<dbReference type="PROSITE" id="PS00028">
    <property type="entry name" value="ZINC_FINGER_C2H2_1"/>
    <property type="match status" value="1"/>
</dbReference>
<feature type="domain" description="C2H2-type" evidence="3">
    <location>
        <begin position="81"/>
        <end position="108"/>
    </location>
</feature>
<dbReference type="SUPFAM" id="SSF57667">
    <property type="entry name" value="beta-beta-alpha zinc fingers"/>
    <property type="match status" value="1"/>
</dbReference>
<dbReference type="FunFam" id="3.30.160.60:FF:003639">
    <property type="entry name" value="C2H2 and C2HC zinc fingers superfamily protein"/>
    <property type="match status" value="1"/>
</dbReference>
<evidence type="ECO:0000256" key="1">
    <source>
        <dbReference type="PROSITE-ProRule" id="PRU00042"/>
    </source>
</evidence>
<accession>A0ABD0ZHV7</accession>
<proteinExistence type="predicted"/>
<name>A0ABD0ZHV7_CARAN</name>
<dbReference type="EMBL" id="JBANAX010000924">
    <property type="protein sequence ID" value="KAL1188430.1"/>
    <property type="molecule type" value="Genomic_DNA"/>
</dbReference>
<feature type="compositionally biased region" description="Acidic residues" evidence="2">
    <location>
        <begin position="257"/>
        <end position="267"/>
    </location>
</feature>
<evidence type="ECO:0000313" key="4">
    <source>
        <dbReference type="EMBL" id="KAL1188430.1"/>
    </source>
</evidence>
<feature type="region of interest" description="Disordered" evidence="2">
    <location>
        <begin position="252"/>
        <end position="283"/>
    </location>
</feature>
<dbReference type="GO" id="GO:0008270">
    <property type="term" value="F:zinc ion binding"/>
    <property type="evidence" value="ECO:0007669"/>
    <property type="project" value="UniProtKB-KW"/>
</dbReference>
<evidence type="ECO:0000259" key="3">
    <source>
        <dbReference type="PROSITE" id="PS50157"/>
    </source>
</evidence>
<gene>
    <name evidence="4" type="ORF">V5N11_026813</name>
</gene>
<organism evidence="4 5">
    <name type="scientific">Cardamine amara subsp. amara</name>
    <dbReference type="NCBI Taxonomy" id="228776"/>
    <lineage>
        <taxon>Eukaryota</taxon>
        <taxon>Viridiplantae</taxon>
        <taxon>Streptophyta</taxon>
        <taxon>Embryophyta</taxon>
        <taxon>Tracheophyta</taxon>
        <taxon>Spermatophyta</taxon>
        <taxon>Magnoliopsida</taxon>
        <taxon>eudicotyledons</taxon>
        <taxon>Gunneridae</taxon>
        <taxon>Pentapetalae</taxon>
        <taxon>rosids</taxon>
        <taxon>malvids</taxon>
        <taxon>Brassicales</taxon>
        <taxon>Brassicaceae</taxon>
        <taxon>Cardamineae</taxon>
        <taxon>Cardamine</taxon>
    </lineage>
</organism>
<dbReference type="PANTHER" id="PTHR45730">
    <property type="entry name" value="ZINC FINGER PROTEIN JAGGED"/>
    <property type="match status" value="1"/>
</dbReference>
<dbReference type="InterPro" id="IPR013087">
    <property type="entry name" value="Znf_C2H2_type"/>
</dbReference>
<dbReference type="PROSITE" id="PS50157">
    <property type="entry name" value="ZINC_FINGER_C2H2_2"/>
    <property type="match status" value="1"/>
</dbReference>
<dbReference type="InterPro" id="IPR045320">
    <property type="entry name" value="JAGGED/SL1-like"/>
</dbReference>